<accession>A0A9W7DEY7</accession>
<dbReference type="AlphaFoldDB" id="A0A9W7DEY7"/>
<evidence type="ECO:0000313" key="3">
    <source>
        <dbReference type="Proteomes" id="UP001165121"/>
    </source>
</evidence>
<evidence type="ECO:0000313" key="2">
    <source>
        <dbReference type="EMBL" id="GMG15957.1"/>
    </source>
</evidence>
<name>A0A9W7DEY7_9STRA</name>
<reference evidence="2" key="1">
    <citation type="submission" date="2023-04" db="EMBL/GenBank/DDBJ databases">
        <title>Phytophthora fragariaefolia NBRC 109709.</title>
        <authorList>
            <person name="Ichikawa N."/>
            <person name="Sato H."/>
            <person name="Tonouchi N."/>
        </authorList>
    </citation>
    <scope>NUCLEOTIDE SEQUENCE</scope>
    <source>
        <strain evidence="2">NBRC 109709</strain>
    </source>
</reference>
<protein>
    <submittedName>
        <fullName evidence="2">Unnamed protein product</fullName>
    </submittedName>
</protein>
<dbReference type="Proteomes" id="UP001165121">
    <property type="component" value="Unassembled WGS sequence"/>
</dbReference>
<comment type="caution">
    <text evidence="2">The sequence shown here is derived from an EMBL/GenBank/DDBJ whole genome shotgun (WGS) entry which is preliminary data.</text>
</comment>
<organism evidence="2 3">
    <name type="scientific">Phytophthora fragariaefolia</name>
    <dbReference type="NCBI Taxonomy" id="1490495"/>
    <lineage>
        <taxon>Eukaryota</taxon>
        <taxon>Sar</taxon>
        <taxon>Stramenopiles</taxon>
        <taxon>Oomycota</taxon>
        <taxon>Peronosporomycetes</taxon>
        <taxon>Peronosporales</taxon>
        <taxon>Peronosporaceae</taxon>
        <taxon>Phytophthora</taxon>
    </lineage>
</organism>
<keyword evidence="3" id="KW-1185">Reference proteome</keyword>
<dbReference type="OrthoDB" id="127778at2759"/>
<sequence>MIAIARLSRLSITIIENSPIDCEEIPIGNPNRKIVAEPMTLAIINQRHWTKRSARRPARGARVSPTVAAGGAGEHGGRAGAAVARPGDRAGRVAAVWLKYWPGDVQLHGRGVGASMSGLVLDSELSWAQERAGGNVVGVSNISAAMLASNTSDHGGSAAGVLHVLPVVSFLGVFRGSLVFRDIQNAAQKVEVARRLVISWWHPDLEPHGVHERDDVDATETGGLGGSEPAAFSAGRALTFVVLQRADVDLRTT</sequence>
<evidence type="ECO:0000256" key="1">
    <source>
        <dbReference type="SAM" id="MobiDB-lite"/>
    </source>
</evidence>
<dbReference type="EMBL" id="BSXT01018913">
    <property type="protein sequence ID" value="GMG15957.1"/>
    <property type="molecule type" value="Genomic_DNA"/>
</dbReference>
<gene>
    <name evidence="2" type="ORF">Pfra01_002959500</name>
</gene>
<feature type="region of interest" description="Disordered" evidence="1">
    <location>
        <begin position="53"/>
        <end position="83"/>
    </location>
</feature>
<proteinExistence type="predicted"/>